<accession>A0ABN1TY87</accession>
<keyword evidence="3" id="KW-1185">Reference proteome</keyword>
<evidence type="ECO:0000313" key="2">
    <source>
        <dbReference type="EMBL" id="GAA1108071.1"/>
    </source>
</evidence>
<evidence type="ECO:0000313" key="3">
    <source>
        <dbReference type="Proteomes" id="UP001499987"/>
    </source>
</evidence>
<proteinExistence type="predicted"/>
<protein>
    <submittedName>
        <fullName evidence="2">Uncharacterized protein</fullName>
    </submittedName>
</protein>
<comment type="caution">
    <text evidence="2">The sequence shown here is derived from an EMBL/GenBank/DDBJ whole genome shotgun (WGS) entry which is preliminary data.</text>
</comment>
<gene>
    <name evidence="2" type="ORF">GCM10009663_57390</name>
</gene>
<dbReference type="EMBL" id="BAAALD010000072">
    <property type="protein sequence ID" value="GAA1108071.1"/>
    <property type="molecule type" value="Genomic_DNA"/>
</dbReference>
<reference evidence="2 3" key="1">
    <citation type="journal article" date="2019" name="Int. J. Syst. Evol. Microbiol.">
        <title>The Global Catalogue of Microorganisms (GCM) 10K type strain sequencing project: providing services to taxonomists for standard genome sequencing and annotation.</title>
        <authorList>
            <consortium name="The Broad Institute Genomics Platform"/>
            <consortium name="The Broad Institute Genome Sequencing Center for Infectious Disease"/>
            <person name="Wu L."/>
            <person name="Ma J."/>
        </authorList>
    </citation>
    <scope>NUCLEOTIDE SEQUENCE [LARGE SCALE GENOMIC DNA]</scope>
    <source>
        <strain evidence="2 3">JCM 13002</strain>
    </source>
</reference>
<keyword evidence="1" id="KW-0472">Membrane</keyword>
<keyword evidence="1" id="KW-0812">Transmembrane</keyword>
<sequence length="70" mass="6872">MSTPTPNPSNQSGPTPFLTLRTVVVLLAAAVIGLVVGGLTFLSTRSAAGAVLAGLTAFGASVLGLHKLIG</sequence>
<dbReference type="Proteomes" id="UP001499987">
    <property type="component" value="Unassembled WGS sequence"/>
</dbReference>
<feature type="transmembrane region" description="Helical" evidence="1">
    <location>
        <begin position="49"/>
        <end position="69"/>
    </location>
</feature>
<keyword evidence="1" id="KW-1133">Transmembrane helix</keyword>
<organism evidence="2 3">
    <name type="scientific">Kitasatospora arboriphila</name>
    <dbReference type="NCBI Taxonomy" id="258052"/>
    <lineage>
        <taxon>Bacteria</taxon>
        <taxon>Bacillati</taxon>
        <taxon>Actinomycetota</taxon>
        <taxon>Actinomycetes</taxon>
        <taxon>Kitasatosporales</taxon>
        <taxon>Streptomycetaceae</taxon>
        <taxon>Kitasatospora</taxon>
    </lineage>
</organism>
<name>A0ABN1TY87_9ACTN</name>
<dbReference type="RefSeq" id="WP_344626602.1">
    <property type="nucleotide sequence ID" value="NZ_BAAALD010000072.1"/>
</dbReference>
<feature type="transmembrane region" description="Helical" evidence="1">
    <location>
        <begin position="20"/>
        <end position="42"/>
    </location>
</feature>
<evidence type="ECO:0000256" key="1">
    <source>
        <dbReference type="SAM" id="Phobius"/>
    </source>
</evidence>